<reference evidence="2" key="1">
    <citation type="submission" date="2019-09" db="EMBL/GenBank/DDBJ databases">
        <title>Distinct polysaccharide growth profiles of human intestinal Prevotella copri isolates.</title>
        <authorList>
            <person name="Fehlner-Peach H."/>
            <person name="Magnabosco C."/>
            <person name="Raghavan V."/>
            <person name="Scher J.U."/>
            <person name="Tett A."/>
            <person name="Cox L.M."/>
            <person name="Gottsegen C."/>
            <person name="Watters A."/>
            <person name="Wiltshire- Gordon J.D."/>
            <person name="Segata N."/>
            <person name="Bonneau R."/>
            <person name="Littman D.R."/>
        </authorList>
    </citation>
    <scope>NUCLEOTIDE SEQUENCE [LARGE SCALE GENOMIC DNA]</scope>
    <source>
        <strain evidence="2">iAK279</strain>
    </source>
</reference>
<evidence type="ECO:0000313" key="2">
    <source>
        <dbReference type="Proteomes" id="UP000390763"/>
    </source>
</evidence>
<name>A0AB35ZLI3_9BACT</name>
<sequence length="61" mass="7152">MNTKVKIKNLSEKEMVMNFAGANWASQFVQWLGAQYHLGVDRYMRQIEKEMEAGTAWRLTD</sequence>
<protein>
    <submittedName>
        <fullName evidence="1">Uncharacterized protein</fullName>
    </submittedName>
</protein>
<dbReference type="RefSeq" id="WP_153087682.1">
    <property type="nucleotide sequence ID" value="NZ_DAWERD010000057.1"/>
</dbReference>
<evidence type="ECO:0000313" key="1">
    <source>
        <dbReference type="EMBL" id="MQO04809.1"/>
    </source>
</evidence>
<dbReference type="AlphaFoldDB" id="A0AB35ZLI3"/>
<gene>
    <name evidence="1" type="ORF">F7D62_12000</name>
</gene>
<dbReference type="EMBL" id="VZBT01000090">
    <property type="protein sequence ID" value="MQO04809.1"/>
    <property type="molecule type" value="Genomic_DNA"/>
</dbReference>
<organism evidence="1 2">
    <name type="scientific">Segatella copri</name>
    <dbReference type="NCBI Taxonomy" id="165179"/>
    <lineage>
        <taxon>Bacteria</taxon>
        <taxon>Pseudomonadati</taxon>
        <taxon>Bacteroidota</taxon>
        <taxon>Bacteroidia</taxon>
        <taxon>Bacteroidales</taxon>
        <taxon>Prevotellaceae</taxon>
        <taxon>Segatella</taxon>
    </lineage>
</organism>
<accession>A0AB35ZLI3</accession>
<dbReference type="Proteomes" id="UP000390763">
    <property type="component" value="Unassembled WGS sequence"/>
</dbReference>
<comment type="caution">
    <text evidence="1">The sequence shown here is derived from an EMBL/GenBank/DDBJ whole genome shotgun (WGS) entry which is preliminary data.</text>
</comment>
<proteinExistence type="predicted"/>